<dbReference type="InterPro" id="IPR009241">
    <property type="entry name" value="HigB-like"/>
</dbReference>
<dbReference type="AlphaFoldDB" id="A0A940DKW9"/>
<organism evidence="1 2">
    <name type="scientific">Candidatus Aphodosoma intestinipullorum</name>
    <dbReference type="NCBI Taxonomy" id="2840674"/>
    <lineage>
        <taxon>Bacteria</taxon>
        <taxon>Pseudomonadati</taxon>
        <taxon>Bacteroidota</taxon>
        <taxon>Bacteroidia</taxon>
        <taxon>Bacteroidales</taxon>
        <taxon>Candidatus Aphodosoma</taxon>
    </lineage>
</organism>
<evidence type="ECO:0000313" key="1">
    <source>
        <dbReference type="EMBL" id="MBO8439822.1"/>
    </source>
</evidence>
<accession>A0A940DKW9</accession>
<dbReference type="Pfam" id="PF05973">
    <property type="entry name" value="Gp49"/>
    <property type="match status" value="1"/>
</dbReference>
<dbReference type="Gene3D" id="3.30.2310.20">
    <property type="entry name" value="RelE-like"/>
    <property type="match status" value="1"/>
</dbReference>
<dbReference type="SUPFAM" id="SSF143011">
    <property type="entry name" value="RelE-like"/>
    <property type="match status" value="1"/>
</dbReference>
<protein>
    <submittedName>
        <fullName evidence="1">Type II toxin-antitoxin system RelE/ParE family toxin</fullName>
    </submittedName>
</protein>
<dbReference type="EMBL" id="JADIMV010000070">
    <property type="protein sequence ID" value="MBO8439822.1"/>
    <property type="molecule type" value="Genomic_DNA"/>
</dbReference>
<evidence type="ECO:0000313" key="2">
    <source>
        <dbReference type="Proteomes" id="UP000712007"/>
    </source>
</evidence>
<comment type="caution">
    <text evidence="1">The sequence shown here is derived from an EMBL/GenBank/DDBJ whole genome shotgun (WGS) entry which is preliminary data.</text>
</comment>
<sequence length="127" mass="15247">MERKARFRIVYSKEAIDFLESLDERAREKIAYNISKAMYVVDKELFKKLEGSDIWEFRTLYNGTAYRLLAFWDSDSETLVIATHGFIKKKQKTPEKEIAKAERIREMYFNTKKYHYENDRHNGILHA</sequence>
<reference evidence="1" key="2">
    <citation type="journal article" date="2021" name="PeerJ">
        <title>Extensive microbial diversity within the chicken gut microbiome revealed by metagenomics and culture.</title>
        <authorList>
            <person name="Gilroy R."/>
            <person name="Ravi A."/>
            <person name="Getino M."/>
            <person name="Pursley I."/>
            <person name="Horton D.L."/>
            <person name="Alikhan N.F."/>
            <person name="Baker D."/>
            <person name="Gharbi K."/>
            <person name="Hall N."/>
            <person name="Watson M."/>
            <person name="Adriaenssens E.M."/>
            <person name="Foster-Nyarko E."/>
            <person name="Jarju S."/>
            <person name="Secka A."/>
            <person name="Antonio M."/>
            <person name="Oren A."/>
            <person name="Chaudhuri R.R."/>
            <person name="La Ragione R."/>
            <person name="Hildebrand F."/>
            <person name="Pallen M.J."/>
        </authorList>
    </citation>
    <scope>NUCLEOTIDE SEQUENCE</scope>
    <source>
        <strain evidence="1">3924</strain>
    </source>
</reference>
<dbReference type="InterPro" id="IPR035093">
    <property type="entry name" value="RelE/ParE_toxin_dom_sf"/>
</dbReference>
<proteinExistence type="predicted"/>
<reference evidence="1" key="1">
    <citation type="submission" date="2020-10" db="EMBL/GenBank/DDBJ databases">
        <authorList>
            <person name="Gilroy R."/>
        </authorList>
    </citation>
    <scope>NUCLEOTIDE SEQUENCE</scope>
    <source>
        <strain evidence="1">3924</strain>
    </source>
</reference>
<name>A0A940DKW9_9BACT</name>
<gene>
    <name evidence="1" type="ORF">IAC51_04140</name>
</gene>
<dbReference type="Proteomes" id="UP000712007">
    <property type="component" value="Unassembled WGS sequence"/>
</dbReference>